<reference evidence="2 3" key="1">
    <citation type="submission" date="2021-01" db="EMBL/GenBank/DDBJ databases">
        <title>Whole genome shotgun sequence of Microbispora corallina NBRC 16416.</title>
        <authorList>
            <person name="Komaki H."/>
            <person name="Tamura T."/>
        </authorList>
    </citation>
    <scope>NUCLEOTIDE SEQUENCE [LARGE SCALE GENOMIC DNA]</scope>
    <source>
        <strain evidence="2 3">NBRC 16416</strain>
    </source>
</reference>
<dbReference type="RefSeq" id="WP_204059121.1">
    <property type="nucleotide sequence ID" value="NZ_BAAAGP010000007.1"/>
</dbReference>
<dbReference type="Proteomes" id="UP000603904">
    <property type="component" value="Unassembled WGS sequence"/>
</dbReference>
<proteinExistence type="predicted"/>
<dbReference type="Pfam" id="PF01261">
    <property type="entry name" value="AP_endonuc_2"/>
    <property type="match status" value="1"/>
</dbReference>
<dbReference type="EMBL" id="BOOC01000025">
    <property type="protein sequence ID" value="GIH41820.1"/>
    <property type="molecule type" value="Genomic_DNA"/>
</dbReference>
<organism evidence="2 3">
    <name type="scientific">Microbispora corallina</name>
    <dbReference type="NCBI Taxonomy" id="83302"/>
    <lineage>
        <taxon>Bacteria</taxon>
        <taxon>Bacillati</taxon>
        <taxon>Actinomycetota</taxon>
        <taxon>Actinomycetes</taxon>
        <taxon>Streptosporangiales</taxon>
        <taxon>Streptosporangiaceae</taxon>
        <taxon>Microbispora</taxon>
    </lineage>
</organism>
<dbReference type="InterPro" id="IPR013022">
    <property type="entry name" value="Xyl_isomerase-like_TIM-brl"/>
</dbReference>
<evidence type="ECO:0000313" key="2">
    <source>
        <dbReference type="EMBL" id="GIH41820.1"/>
    </source>
</evidence>
<keyword evidence="3" id="KW-1185">Reference proteome</keyword>
<dbReference type="PANTHER" id="PTHR12110:SF41">
    <property type="entry name" value="INOSOSE DEHYDRATASE"/>
    <property type="match status" value="1"/>
</dbReference>
<gene>
    <name evidence="2" type="primary">iolE</name>
    <name evidence="2" type="ORF">Mco01_48200</name>
</gene>
<dbReference type="PANTHER" id="PTHR12110">
    <property type="entry name" value="HYDROXYPYRUVATE ISOMERASE"/>
    <property type="match status" value="1"/>
</dbReference>
<protein>
    <submittedName>
        <fullName evidence="2">Myo-inosose-2 dehydratase</fullName>
    </submittedName>
</protein>
<evidence type="ECO:0000259" key="1">
    <source>
        <dbReference type="Pfam" id="PF01261"/>
    </source>
</evidence>
<sequence length="259" mass="28597">MRIAHHMLTWLDWHRDGDPLELDTMLEEIRATGYEGVELMRAASFGPARQVADRLAAHDLAAAAYATLVPARIEDDSEHKAEMDYAAGLGITTIMVCGGWLGEAGRRTTFDDDYARFAESLAAAVEHAAGNGQTVAFHPHTGTIVETHEEIDLLLRHLPDLRLCVDTGHLTAVRSDPARVVAAHPGRVVHTHLKDWSRRDRFFAEIGQGDAGLDLPAYLSALERDGYGGWLVVERDRPVLTPRESAALSFEHLRRIGAR</sequence>
<dbReference type="SUPFAM" id="SSF51658">
    <property type="entry name" value="Xylose isomerase-like"/>
    <property type="match status" value="1"/>
</dbReference>
<dbReference type="InterPro" id="IPR036237">
    <property type="entry name" value="Xyl_isomerase-like_sf"/>
</dbReference>
<comment type="caution">
    <text evidence="2">The sequence shown here is derived from an EMBL/GenBank/DDBJ whole genome shotgun (WGS) entry which is preliminary data.</text>
</comment>
<name>A0ABQ4G424_9ACTN</name>
<accession>A0ABQ4G424</accession>
<feature type="domain" description="Xylose isomerase-like TIM barrel" evidence="1">
    <location>
        <begin position="27"/>
        <end position="255"/>
    </location>
</feature>
<dbReference type="Gene3D" id="3.20.20.150">
    <property type="entry name" value="Divalent-metal-dependent TIM barrel enzymes"/>
    <property type="match status" value="1"/>
</dbReference>
<dbReference type="InterPro" id="IPR050312">
    <property type="entry name" value="IolE/XylAMocC-like"/>
</dbReference>
<evidence type="ECO:0000313" key="3">
    <source>
        <dbReference type="Proteomes" id="UP000603904"/>
    </source>
</evidence>